<comment type="caution">
    <text evidence="2">The sequence shown here is derived from an EMBL/GenBank/DDBJ whole genome shotgun (WGS) entry which is preliminary data.</text>
</comment>
<dbReference type="EMBL" id="PDBW01000001">
    <property type="protein sequence ID" value="PFH04152.1"/>
    <property type="molecule type" value="Genomic_DNA"/>
</dbReference>
<keyword evidence="1" id="KW-0732">Signal</keyword>
<protein>
    <recommendedName>
        <fullName evidence="4">PsbP C-terminal domain-containing protein</fullName>
    </recommendedName>
</protein>
<dbReference type="PROSITE" id="PS51257">
    <property type="entry name" value="PROKAR_LIPOPROTEIN"/>
    <property type="match status" value="1"/>
</dbReference>
<gene>
    <name evidence="2" type="ORF">M972_112979</name>
</gene>
<dbReference type="Proteomes" id="UP000223596">
    <property type="component" value="Unassembled WGS sequence"/>
</dbReference>
<evidence type="ECO:0000256" key="1">
    <source>
        <dbReference type="SAM" id="SignalP"/>
    </source>
</evidence>
<proteinExistence type="predicted"/>
<feature type="chain" id="PRO_5044314277" description="PsbP C-terminal domain-containing protein" evidence="1">
    <location>
        <begin position="25"/>
        <end position="196"/>
    </location>
</feature>
<evidence type="ECO:0000313" key="2">
    <source>
        <dbReference type="EMBL" id="PFH04152.1"/>
    </source>
</evidence>
<organism evidence="2 3">
    <name type="scientific">Acetivibrio thermocellus AD2</name>
    <dbReference type="NCBI Taxonomy" id="1138384"/>
    <lineage>
        <taxon>Bacteria</taxon>
        <taxon>Bacillati</taxon>
        <taxon>Bacillota</taxon>
        <taxon>Clostridia</taxon>
        <taxon>Eubacteriales</taxon>
        <taxon>Oscillospiraceae</taxon>
        <taxon>Acetivibrio</taxon>
    </lineage>
</organism>
<evidence type="ECO:0008006" key="4">
    <source>
        <dbReference type="Google" id="ProtNLM"/>
    </source>
</evidence>
<evidence type="ECO:0000313" key="3">
    <source>
        <dbReference type="Proteomes" id="UP000223596"/>
    </source>
</evidence>
<dbReference type="AlphaFoldDB" id="A0AB36TJR0"/>
<name>A0AB36TJR0_ACETH</name>
<dbReference type="RefSeq" id="WP_003513671.1">
    <property type="nucleotide sequence ID" value="NZ_CP013828.1"/>
</dbReference>
<reference evidence="2 3" key="1">
    <citation type="submission" date="2017-09" db="EMBL/GenBank/DDBJ databases">
        <title>Evaluation of Pacific Biosciences Sequencing Technology to Finishing C. thermocellum Genome Sequences.</title>
        <authorList>
            <person name="Brown S."/>
        </authorList>
    </citation>
    <scope>NUCLEOTIDE SEQUENCE [LARGE SCALE GENOMIC DNA]</scope>
    <source>
        <strain evidence="2 3">AD2</strain>
    </source>
</reference>
<dbReference type="GeneID" id="35805575"/>
<feature type="signal peptide" evidence="1">
    <location>
        <begin position="1"/>
        <end position="24"/>
    </location>
</feature>
<accession>A0AB36TJR0</accession>
<sequence>MRNILATILLVVMLFLVACTGNNNQLVSQSELVPENTPVDGNQIKAPEETLSSDSMYSDYNGKNIKFRFPKTWEMTEYQADYEYFIRFNLPTKNKNRAPNQVTIVISDMAEKSKNFDYQNKNIFEQYIENDNTMDISNITVDGCNGYKAVSIESETLYISFEKGDLRYDLIFMSDEGEFLELLPEVESMISSISTY</sequence>